<name>A0ABU7RHR1_9BACT</name>
<dbReference type="EMBL" id="JAZGLY010000005">
    <property type="protein sequence ID" value="MEE6187543.1"/>
    <property type="molecule type" value="Genomic_DNA"/>
</dbReference>
<proteinExistence type="predicted"/>
<keyword evidence="1" id="KW-0175">Coiled coil</keyword>
<gene>
    <name evidence="2" type="ORF">V2H41_09675</name>
</gene>
<reference evidence="2 3" key="1">
    <citation type="submission" date="2024-01" db="EMBL/GenBank/DDBJ databases">
        <title>Niabella digestum sp. nov., isolated from waste digestion system.</title>
        <authorList>
            <person name="Zhang L."/>
        </authorList>
    </citation>
    <scope>NUCLEOTIDE SEQUENCE [LARGE SCALE GENOMIC DNA]</scope>
    <source>
        <strain evidence="2 3">A18</strain>
    </source>
</reference>
<feature type="coiled-coil region" evidence="1">
    <location>
        <begin position="142"/>
        <end position="176"/>
    </location>
</feature>
<organism evidence="2 3">
    <name type="scientific">Niabella digestorum</name>
    <dbReference type="NCBI Taxonomy" id="3117701"/>
    <lineage>
        <taxon>Bacteria</taxon>
        <taxon>Pseudomonadati</taxon>
        <taxon>Bacteroidota</taxon>
        <taxon>Chitinophagia</taxon>
        <taxon>Chitinophagales</taxon>
        <taxon>Chitinophagaceae</taxon>
        <taxon>Niabella</taxon>
    </lineage>
</organism>
<protein>
    <submittedName>
        <fullName evidence="2">Uncharacterized protein</fullName>
    </submittedName>
</protein>
<evidence type="ECO:0000313" key="3">
    <source>
        <dbReference type="Proteomes" id="UP001357452"/>
    </source>
</evidence>
<evidence type="ECO:0000313" key="2">
    <source>
        <dbReference type="EMBL" id="MEE6187543.1"/>
    </source>
</evidence>
<keyword evidence="3" id="KW-1185">Reference proteome</keyword>
<evidence type="ECO:0000256" key="1">
    <source>
        <dbReference type="SAM" id="Coils"/>
    </source>
</evidence>
<dbReference type="RefSeq" id="WP_330974952.1">
    <property type="nucleotide sequence ID" value="NZ_JAZGLY010000005.1"/>
</dbReference>
<sequence length="177" mass="20458">MRYFKFYRALFVVLLATFTIFTLASWTIPMIPGFFQKFFAISDTIPSQRDKKIAELNEAITQLEKAVRELKHRDIASEVSRTIEGINLDIIHCNVEKAVVQVKSALKIKEIQPVKDELNNALSKISKGQIEEQVKMATMLIQPQLEKNLKEAQEELEKAKKELESVREHIRNKKMIS</sequence>
<accession>A0ABU7RHR1</accession>
<dbReference type="Proteomes" id="UP001357452">
    <property type="component" value="Unassembled WGS sequence"/>
</dbReference>
<comment type="caution">
    <text evidence="2">The sequence shown here is derived from an EMBL/GenBank/DDBJ whole genome shotgun (WGS) entry which is preliminary data.</text>
</comment>